<dbReference type="Proteomes" id="UP001362999">
    <property type="component" value="Unassembled WGS sequence"/>
</dbReference>
<dbReference type="EMBL" id="JAWWNJ010000019">
    <property type="protein sequence ID" value="KAK7036354.1"/>
    <property type="molecule type" value="Genomic_DNA"/>
</dbReference>
<comment type="caution">
    <text evidence="1">The sequence shown here is derived from an EMBL/GenBank/DDBJ whole genome shotgun (WGS) entry which is preliminary data.</text>
</comment>
<protein>
    <recommendedName>
        <fullName evidence="3">F-box domain-containing protein</fullName>
    </recommendedName>
</protein>
<organism evidence="1 2">
    <name type="scientific">Favolaschia claudopus</name>
    <dbReference type="NCBI Taxonomy" id="2862362"/>
    <lineage>
        <taxon>Eukaryota</taxon>
        <taxon>Fungi</taxon>
        <taxon>Dikarya</taxon>
        <taxon>Basidiomycota</taxon>
        <taxon>Agaricomycotina</taxon>
        <taxon>Agaricomycetes</taxon>
        <taxon>Agaricomycetidae</taxon>
        <taxon>Agaricales</taxon>
        <taxon>Marasmiineae</taxon>
        <taxon>Mycenaceae</taxon>
        <taxon>Favolaschia</taxon>
    </lineage>
</organism>
<gene>
    <name evidence="1" type="ORF">R3P38DRAFT_621014</name>
</gene>
<proteinExistence type="predicted"/>
<dbReference type="SUPFAM" id="SSF52047">
    <property type="entry name" value="RNI-like"/>
    <property type="match status" value="1"/>
</dbReference>
<reference evidence="1 2" key="1">
    <citation type="journal article" date="2024" name="J Genomics">
        <title>Draft genome sequencing and assembly of Favolaschia claudopus CIRM-BRFM 2984 isolated from oak limbs.</title>
        <authorList>
            <person name="Navarro D."/>
            <person name="Drula E."/>
            <person name="Chaduli D."/>
            <person name="Cazenave R."/>
            <person name="Ahrendt S."/>
            <person name="Wang J."/>
            <person name="Lipzen A."/>
            <person name="Daum C."/>
            <person name="Barry K."/>
            <person name="Grigoriev I.V."/>
            <person name="Favel A."/>
            <person name="Rosso M.N."/>
            <person name="Martin F."/>
        </authorList>
    </citation>
    <scope>NUCLEOTIDE SEQUENCE [LARGE SCALE GENOMIC DNA]</scope>
    <source>
        <strain evidence="1 2">CIRM-BRFM 2984</strain>
    </source>
</reference>
<dbReference type="AlphaFoldDB" id="A0AAW0CB34"/>
<dbReference type="InterPro" id="IPR032675">
    <property type="entry name" value="LRR_dom_sf"/>
</dbReference>
<dbReference type="Gene3D" id="3.80.10.10">
    <property type="entry name" value="Ribonuclease Inhibitor"/>
    <property type="match status" value="1"/>
</dbReference>
<sequence>MTSDAVKYTQPKLANSPFQHALGTNFIPSELEVDQIRAHLSPHEAELTRIESLIASLDTQRSQLASYILPHRALISSPRRIPPEILEQIFTACLPTERNAVMNAAEAPLLLGRICSSWRAIAFAAPRLWTSLHIPVEFVTTSRAKMTAMSEWLNRSDPYPLYLSIETTKANPRKVLDLLSRLSPRLSLLHVSGISATNFGLLANTHAPRLAEVSIHFAGAFNPYVPSTPTLLCSPVFQSTPNSLQRIITIAGRDLDALFPRNRFTWAHLTHLRLIDNTQSQGEEAYGSRSLSCNSLYRLLSNCPHLISLDVNATHLEPLSSRRDRIVVPTLQSLTIRLTHYARSSSETLAYLLCRLELPQLITLHLPSLHLEAEGLDFEFLMHISEFSPQLQDFELVTPAASFKSTLEEIQRLLHPNLRRLSLAVFSEHSNANEFDLFSTPNNILQDITPNTEDSDPFPGLETLEIRGGLKIADSAWLGYAEANLQYGTSLRRFSLSILGEAPKVISPLDGFRQRGLDVVVEYVGLGRKPTAWDGL</sequence>
<name>A0AAW0CB34_9AGAR</name>
<evidence type="ECO:0008006" key="3">
    <source>
        <dbReference type="Google" id="ProtNLM"/>
    </source>
</evidence>
<keyword evidence="2" id="KW-1185">Reference proteome</keyword>
<evidence type="ECO:0000313" key="2">
    <source>
        <dbReference type="Proteomes" id="UP001362999"/>
    </source>
</evidence>
<dbReference type="PANTHER" id="PTHR38926">
    <property type="entry name" value="F-BOX DOMAIN CONTAINING PROTEIN, EXPRESSED"/>
    <property type="match status" value="1"/>
</dbReference>
<dbReference type="PANTHER" id="PTHR38926:SF5">
    <property type="entry name" value="F-BOX AND LEUCINE-RICH REPEAT PROTEIN 6"/>
    <property type="match status" value="1"/>
</dbReference>
<accession>A0AAW0CB34</accession>
<evidence type="ECO:0000313" key="1">
    <source>
        <dbReference type="EMBL" id="KAK7036354.1"/>
    </source>
</evidence>